<dbReference type="FunFam" id="3.30.565.10:FF:000010">
    <property type="entry name" value="Sensor histidine kinase RcsC"/>
    <property type="match status" value="1"/>
</dbReference>
<evidence type="ECO:0000313" key="15">
    <source>
        <dbReference type="EMBL" id="KAG2211421.1"/>
    </source>
</evidence>
<proteinExistence type="predicted"/>
<dbReference type="EC" id="2.7.13.3" evidence="2"/>
<dbReference type="PROSITE" id="PS50011">
    <property type="entry name" value="PROTEIN_KINASE_DOM"/>
    <property type="match status" value="1"/>
</dbReference>
<keyword evidence="6" id="KW-0418">Kinase</keyword>
<keyword evidence="8" id="KW-0902">Two-component regulatory system</keyword>
<evidence type="ECO:0000256" key="1">
    <source>
        <dbReference type="ARBA" id="ARBA00000085"/>
    </source>
</evidence>
<evidence type="ECO:0000256" key="9">
    <source>
        <dbReference type="PROSITE-ProRule" id="PRU00169"/>
    </source>
</evidence>
<evidence type="ECO:0000256" key="2">
    <source>
        <dbReference type="ARBA" id="ARBA00012438"/>
    </source>
</evidence>
<name>A0A8H7RHU3_9FUNG</name>
<dbReference type="PROSITE" id="PS50110">
    <property type="entry name" value="RESPONSE_REGULATORY"/>
    <property type="match status" value="1"/>
</dbReference>
<dbReference type="Pfam" id="PF00069">
    <property type="entry name" value="Pkinase"/>
    <property type="match status" value="1"/>
</dbReference>
<evidence type="ECO:0000313" key="16">
    <source>
        <dbReference type="Proteomes" id="UP000650833"/>
    </source>
</evidence>
<evidence type="ECO:0000256" key="7">
    <source>
        <dbReference type="ARBA" id="ARBA00022840"/>
    </source>
</evidence>
<dbReference type="InterPro" id="IPR036097">
    <property type="entry name" value="HisK_dim/P_sf"/>
</dbReference>
<dbReference type="InterPro" id="IPR041664">
    <property type="entry name" value="AAA_16"/>
</dbReference>
<dbReference type="InterPro" id="IPR004358">
    <property type="entry name" value="Sig_transdc_His_kin-like_C"/>
</dbReference>
<keyword evidence="4" id="KW-0808">Transferase</keyword>
<dbReference type="Gene3D" id="3.30.565.10">
    <property type="entry name" value="Histidine kinase-like ATPase, C-terminal domain"/>
    <property type="match status" value="1"/>
</dbReference>
<dbReference type="InterPro" id="IPR011009">
    <property type="entry name" value="Kinase-like_dom_sf"/>
</dbReference>
<reference evidence="15" key="1">
    <citation type="submission" date="2020-12" db="EMBL/GenBank/DDBJ databases">
        <title>Metabolic potential, ecology and presence of endohyphal bacteria is reflected in genomic diversity of Mucoromycotina.</title>
        <authorList>
            <person name="Muszewska A."/>
            <person name="Okrasinska A."/>
            <person name="Steczkiewicz K."/>
            <person name="Drgas O."/>
            <person name="Orlowska M."/>
            <person name="Perlinska-Lenart U."/>
            <person name="Aleksandrzak-Piekarczyk T."/>
            <person name="Szatraj K."/>
            <person name="Zielenkiewicz U."/>
            <person name="Pilsyk S."/>
            <person name="Malc E."/>
            <person name="Mieczkowski P."/>
            <person name="Kruszewska J.S."/>
            <person name="Biernat P."/>
            <person name="Pawlowska J."/>
        </authorList>
    </citation>
    <scope>NUCLEOTIDE SEQUENCE</scope>
    <source>
        <strain evidence="15">CBS 226.32</strain>
    </source>
</reference>
<dbReference type="GO" id="GO:0005524">
    <property type="term" value="F:ATP binding"/>
    <property type="evidence" value="ECO:0007669"/>
    <property type="project" value="UniProtKB-KW"/>
</dbReference>
<dbReference type="GO" id="GO:0000155">
    <property type="term" value="F:phosphorelay sensor kinase activity"/>
    <property type="evidence" value="ECO:0007669"/>
    <property type="project" value="InterPro"/>
</dbReference>
<feature type="compositionally biased region" description="Acidic residues" evidence="11">
    <location>
        <begin position="771"/>
        <end position="801"/>
    </location>
</feature>
<dbReference type="InterPro" id="IPR001789">
    <property type="entry name" value="Sig_transdc_resp-reg_receiver"/>
</dbReference>
<keyword evidence="5" id="KW-0547">Nucleotide-binding</keyword>
<dbReference type="Gene3D" id="1.10.510.10">
    <property type="entry name" value="Transferase(Phosphotransferase) domain 1"/>
    <property type="match status" value="1"/>
</dbReference>
<dbReference type="InterPro" id="IPR003661">
    <property type="entry name" value="HisK_dim/P_dom"/>
</dbReference>
<protein>
    <recommendedName>
        <fullName evidence="2">histidine kinase</fullName>
        <ecNumber evidence="2">2.7.13.3</ecNumber>
    </recommendedName>
</protein>
<dbReference type="PANTHER" id="PTHR45339:SF5">
    <property type="entry name" value="HISTIDINE KINASE"/>
    <property type="match status" value="1"/>
</dbReference>
<dbReference type="InterPro" id="IPR011006">
    <property type="entry name" value="CheY-like_superfamily"/>
</dbReference>
<dbReference type="InterPro" id="IPR029016">
    <property type="entry name" value="GAF-like_dom_sf"/>
</dbReference>
<dbReference type="Pfam" id="PF01590">
    <property type="entry name" value="GAF"/>
    <property type="match status" value="1"/>
</dbReference>
<dbReference type="Gene3D" id="3.30.450.40">
    <property type="match status" value="1"/>
</dbReference>
<keyword evidence="7" id="KW-0067">ATP-binding</keyword>
<keyword evidence="16" id="KW-1185">Reference proteome</keyword>
<feature type="coiled-coil region" evidence="10">
    <location>
        <begin position="1699"/>
        <end position="1726"/>
    </location>
</feature>
<feature type="domain" description="Protein kinase" evidence="12">
    <location>
        <begin position="1"/>
        <end position="315"/>
    </location>
</feature>
<dbReference type="InterPro" id="IPR003018">
    <property type="entry name" value="GAF"/>
</dbReference>
<dbReference type="SMART" id="SM00388">
    <property type="entry name" value="HisKA"/>
    <property type="match status" value="1"/>
</dbReference>
<dbReference type="SMART" id="SM00220">
    <property type="entry name" value="S_TKc"/>
    <property type="match status" value="1"/>
</dbReference>
<dbReference type="Pfam" id="PF02518">
    <property type="entry name" value="HATPase_c"/>
    <property type="match status" value="1"/>
</dbReference>
<accession>A0A8H7RHU3</accession>
<dbReference type="InterPro" id="IPR005467">
    <property type="entry name" value="His_kinase_dom"/>
</dbReference>
<comment type="caution">
    <text evidence="15">The sequence shown here is derived from an EMBL/GenBank/DDBJ whole genome shotgun (WGS) entry which is preliminary data.</text>
</comment>
<evidence type="ECO:0000256" key="6">
    <source>
        <dbReference type="ARBA" id="ARBA00022777"/>
    </source>
</evidence>
<dbReference type="InterPro" id="IPR003594">
    <property type="entry name" value="HATPase_dom"/>
</dbReference>
<dbReference type="SMART" id="SM00448">
    <property type="entry name" value="REC"/>
    <property type="match status" value="1"/>
</dbReference>
<evidence type="ECO:0000256" key="8">
    <source>
        <dbReference type="ARBA" id="ARBA00023012"/>
    </source>
</evidence>
<evidence type="ECO:0000256" key="3">
    <source>
        <dbReference type="ARBA" id="ARBA00022553"/>
    </source>
</evidence>
<dbReference type="SUPFAM" id="SSF47384">
    <property type="entry name" value="Homodimeric domain of signal transducing histidine kinase"/>
    <property type="match status" value="1"/>
</dbReference>
<evidence type="ECO:0000256" key="4">
    <source>
        <dbReference type="ARBA" id="ARBA00022679"/>
    </source>
</evidence>
<dbReference type="SUPFAM" id="SSF55781">
    <property type="entry name" value="GAF domain-like"/>
    <property type="match status" value="1"/>
</dbReference>
<organism evidence="15 16">
    <name type="scientific">Mucor plumbeus</name>
    <dbReference type="NCBI Taxonomy" id="97098"/>
    <lineage>
        <taxon>Eukaryota</taxon>
        <taxon>Fungi</taxon>
        <taxon>Fungi incertae sedis</taxon>
        <taxon>Mucoromycota</taxon>
        <taxon>Mucoromycotina</taxon>
        <taxon>Mucoromycetes</taxon>
        <taxon>Mucorales</taxon>
        <taxon>Mucorineae</taxon>
        <taxon>Mucoraceae</taxon>
        <taxon>Mucor</taxon>
    </lineage>
</organism>
<keyword evidence="3 9" id="KW-0597">Phosphoprotein</keyword>
<dbReference type="PRINTS" id="PR00344">
    <property type="entry name" value="BCTRLSENSOR"/>
</dbReference>
<dbReference type="PROSITE" id="PS50109">
    <property type="entry name" value="HIS_KIN"/>
    <property type="match status" value="1"/>
</dbReference>
<dbReference type="SUPFAM" id="SSF52540">
    <property type="entry name" value="P-loop containing nucleoside triphosphate hydrolases"/>
    <property type="match status" value="1"/>
</dbReference>
<dbReference type="SUPFAM" id="SSF55874">
    <property type="entry name" value="ATPase domain of HSP90 chaperone/DNA topoisomerase II/histidine kinase"/>
    <property type="match status" value="1"/>
</dbReference>
<dbReference type="SUPFAM" id="SSF56112">
    <property type="entry name" value="Protein kinase-like (PK-like)"/>
    <property type="match status" value="1"/>
</dbReference>
<feature type="modified residue" description="4-aspartylphosphate" evidence="9">
    <location>
        <position position="2192"/>
    </location>
</feature>
<feature type="domain" description="Histidine kinase" evidence="13">
    <location>
        <begin position="1732"/>
        <end position="1959"/>
    </location>
</feature>
<gene>
    <name evidence="15" type="ORF">INT46_004709</name>
</gene>
<dbReference type="SMART" id="SM00387">
    <property type="entry name" value="HATPase_c"/>
    <property type="match status" value="1"/>
</dbReference>
<dbReference type="CDD" id="cd00082">
    <property type="entry name" value="HisKA"/>
    <property type="match status" value="1"/>
</dbReference>
<dbReference type="CDD" id="cd17546">
    <property type="entry name" value="REC_hyHK_CKI1_RcsC-like"/>
    <property type="match status" value="1"/>
</dbReference>
<evidence type="ECO:0000259" key="13">
    <source>
        <dbReference type="PROSITE" id="PS50109"/>
    </source>
</evidence>
<feature type="domain" description="Response regulatory" evidence="14">
    <location>
        <begin position="2140"/>
        <end position="2261"/>
    </location>
</feature>
<dbReference type="PANTHER" id="PTHR45339">
    <property type="entry name" value="HYBRID SIGNAL TRANSDUCTION HISTIDINE KINASE J"/>
    <property type="match status" value="1"/>
</dbReference>
<comment type="catalytic activity">
    <reaction evidence="1">
        <text>ATP + protein L-histidine = ADP + protein N-phospho-L-histidine.</text>
        <dbReference type="EC" id="2.7.13.3"/>
    </reaction>
</comment>
<sequence>MKNLLNSADLETAIQVTGYHFDKPTLLEGVDNVAIAHGIRNRDKLPVVAKLSHQPLRLEREYHIVQRLYRQSSAKDLLCKPFDKVALSHDGLIAFIYEGFCNNLLEKYQPNNTPEFLNQHFALNDTHHIAESFISINQFLDFAIQCCDCLEMIHKHQIVHGEIKLNAFLWPQDNSVKIWNFGSGSRSLEQSLTSEGWRKTVQRNGANNFLQMLIYMSPEQTGRTTFQPDHRTDLYSLGITFFVALTQSLPFAHSSPMEIVHNVLNKKLPFVHEVRPETPVAISLIIEKLTNKSPDERYTSAHGLREDLKECQKQLQYGGNILKPFPLGQFDIASIFTLPNNGCFGRTRELSLISTIIRRTAYMCGFNIRRRKSNNEVTAAAAAAVAVYTPLKLTTEEQSPTYKRVHNRNEALNGKNGNKVHHNRKRPTEIIAIYGNTGVGKSTLVRNVQQFAREYGYIAIAKFDTRQPTPYGCILRCLSIFLKNILTEPSSEIERFRRMLKEQLGAETIAQLPTLLVDNVPELASFLDQPSLQRVSSANSNSSSGCECDMEGGEIKLRFHSAFIEIFQVMVNFKFVTLFLEDLHQADEASIELLDSLISAKLNFLIILTYRKDEVSSLITKLLRNENSVVSYIKIENLDQTALMDLVRTTMHRLEEIDLVLLTPLVEFIHNRTHGNPFYACQLLMTLEKKNLIYFTWEKTRWEYNLQEIDKALLLDMKEDNNGDMDIKFLVRRLEELPRDGRKFLKWASFVGNNFNYETVRNLMMENEDLDDNDDATEEEEEEEEEEDELSQDDSDLDEDEKITTKTKQPPKAVISNGKRKFDAINGLQSALQQGFIQTFNNDEFKFTHDRYSQAAMMLASPTNQDVFHLKIASHFMTKDNVDKFWVADHVKAALHLIKNKPIKSSYRKVLLQAGDKAFDSGAHKLAFSYYSAAQELLTIIENPWNDGKDAKYSETLHLYTRLAEISWFMNYDLTRGYLRAILDHAHSAIDRAAAYRVQHRYRWSRAGSQESAPILLECLQELGVNDIQMNMTEEDQEELYAATRKEVLKVGMNNILNLPICDSRLIRTRFSIMEELCLWAYWTNDMRAMLSVGSRFVLKTLKNGTTPTTGVGFVFFGIAVMQLFKAYEFGEQIGEIGVALCNNYGGNSESGRARYLYAAFLSSWKYPYHKSISMARLAMKQGLLGGDRIYATFAHSYIVIGNFHTGTNMSDVLRDAKNCVEEANSLGETVGTSILATTIIRVILAIQGKTQLTPDGIFEDKEFNEAQFIQQAMQEHPYSDIQLYYYYAMKSIILGFFEFDLASVKLSSQHTHMSDSLPSARHTHLMFFFRCISFIRLMRNKEIGLDNMDEMEKSRARLAKWAQHSHPTTLQMLITCIDAELASLNNEHLKAQKLYDHAIHQARQGKWPIEVAFIHELAGGFYAQNDITLVASALIKEAIASYRHIGLFGKANHLETKYKLLLTEFGKPEQAKEVSIQTETFQVAVKRESITDLSVPESCSADMFNSQANSINNTSPEETLLTLDVVDLASILKSSQVISSEMNFELLMKQMLGIILENSGAESGVIIVKENTSFLIVGCGSQTDGCEIFNKPKLLSEEADSIITRISHYAIHAQESLFIVDVQQDSRFSDCTTQAKSCICTPIIHKTAIVGCIYIEGAVGSLTTRHEVVLRLLSQQIGISVTNALLFKSIQKVTYANVKMIENQKAALEEARKSKEAALHAMKLKADFLANMSHELRTPFSGFYGMISLLSETTLDAEQQDIVHTAKESCEMLLKIIDDLLNFSKLEAGKVALDLGPLVVEEVIADTIEILSSLSARKGLELAYFVDPEVPDTVITDSSRLRQILTNLLGNAIKFTHHGGVVIKCHVVKNDAEISESDDFVRLKFEVIDTGIGIHPEQQRQLFEPFSQVDGSTTRMYGGTGLGLSICLQLVRLMMGQVGVESQPEQGSNFWFTIVVNKQPKRIEDANSISKTTALKISLKKQAILLASDSDLNAKMIRSLLGDFTIKRTEDMHQAVPKALQEHHPIIILDIPAKPNNFIAHQLQSVDDDPECELHIILLYTPSTEGHKLAAEATNSASDRRGRLVKMAKPVRRAKLLSMLEQVLDQQRTSPMPQLPTPLGNRMKDYFETDELSWFAKKPVLIAEDNMVAQKLLRKQLEKMGFLVESANNGEEAVNLWRERPANYFCLGFFDHHMPKCDGVEATKRIRAFELGTNRRLPIVALTADIQSSAKDICFNAGMDGYLTKPLIPKDLATTLRNLNLAIQKHYDTPVSSTPTSPTSSV</sequence>
<feature type="region of interest" description="Disordered" evidence="11">
    <location>
        <begin position="771"/>
        <end position="815"/>
    </location>
</feature>
<evidence type="ECO:0000256" key="11">
    <source>
        <dbReference type="SAM" id="MobiDB-lite"/>
    </source>
</evidence>
<dbReference type="Gene3D" id="3.40.50.2300">
    <property type="match status" value="1"/>
</dbReference>
<dbReference type="Proteomes" id="UP000650833">
    <property type="component" value="Unassembled WGS sequence"/>
</dbReference>
<evidence type="ECO:0000256" key="5">
    <source>
        <dbReference type="ARBA" id="ARBA00022741"/>
    </source>
</evidence>
<evidence type="ECO:0000256" key="10">
    <source>
        <dbReference type="SAM" id="Coils"/>
    </source>
</evidence>
<dbReference type="InterPro" id="IPR036890">
    <property type="entry name" value="HATPase_C_sf"/>
</dbReference>
<dbReference type="Pfam" id="PF13191">
    <property type="entry name" value="AAA_16"/>
    <property type="match status" value="1"/>
</dbReference>
<dbReference type="SUPFAM" id="SSF52172">
    <property type="entry name" value="CheY-like"/>
    <property type="match status" value="1"/>
</dbReference>
<dbReference type="OrthoDB" id="60033at2759"/>
<dbReference type="InterPro" id="IPR000719">
    <property type="entry name" value="Prot_kinase_dom"/>
</dbReference>
<evidence type="ECO:0000259" key="14">
    <source>
        <dbReference type="PROSITE" id="PS50110"/>
    </source>
</evidence>
<dbReference type="EMBL" id="JAEPRC010000066">
    <property type="protein sequence ID" value="KAG2211421.1"/>
    <property type="molecule type" value="Genomic_DNA"/>
</dbReference>
<dbReference type="Pfam" id="PF00072">
    <property type="entry name" value="Response_reg"/>
    <property type="match status" value="1"/>
</dbReference>
<keyword evidence="10" id="KW-0175">Coiled coil</keyword>
<dbReference type="InterPro" id="IPR027417">
    <property type="entry name" value="P-loop_NTPase"/>
</dbReference>
<dbReference type="FunFam" id="1.10.287.130:FF:000002">
    <property type="entry name" value="Two-component osmosensing histidine kinase"/>
    <property type="match status" value="1"/>
</dbReference>
<dbReference type="CDD" id="cd16922">
    <property type="entry name" value="HATPase_EvgS-ArcB-TorS-like"/>
    <property type="match status" value="1"/>
</dbReference>
<dbReference type="Pfam" id="PF00512">
    <property type="entry name" value="HisKA"/>
    <property type="match status" value="1"/>
</dbReference>
<dbReference type="Gene3D" id="1.10.287.130">
    <property type="match status" value="1"/>
</dbReference>
<evidence type="ECO:0000259" key="12">
    <source>
        <dbReference type="PROSITE" id="PS50011"/>
    </source>
</evidence>